<dbReference type="PATRIC" id="fig|797516.3.peg.2063"/>
<dbReference type="AlphaFoldDB" id="H1LI66"/>
<protein>
    <submittedName>
        <fullName evidence="1">Uncharacterized protein</fullName>
    </submittedName>
</protein>
<evidence type="ECO:0000313" key="1">
    <source>
        <dbReference type="EMBL" id="EHO49899.1"/>
    </source>
</evidence>
<name>H1LI66_9LACO</name>
<dbReference type="STRING" id="797516.HMPREF9104_02307"/>
<reference evidence="1 2" key="1">
    <citation type="submission" date="2011-09" db="EMBL/GenBank/DDBJ databases">
        <authorList>
            <person name="Weinstock G."/>
            <person name="Sodergren E."/>
            <person name="Clifton S."/>
            <person name="Fulton L."/>
            <person name="Fulton B."/>
            <person name="Courtney L."/>
            <person name="Fronick C."/>
            <person name="Harrison M."/>
            <person name="Strong C."/>
            <person name="Farmer C."/>
            <person name="Delahaunty K."/>
            <person name="Markovic C."/>
            <person name="Hall O."/>
            <person name="Minx P."/>
            <person name="Tomlinson C."/>
            <person name="Mitreva M."/>
            <person name="Hou S."/>
            <person name="Chen J."/>
            <person name="Wollam A."/>
            <person name="Pepin K.H."/>
            <person name="Johnson M."/>
            <person name="Bhonagiri V."/>
            <person name="Zhang X."/>
            <person name="Suruliraj S."/>
            <person name="Warren W."/>
            <person name="Chinwalla A."/>
            <person name="Mardis E.R."/>
            <person name="Wilson R.K."/>
        </authorList>
    </citation>
    <scope>NUCLEOTIDE SEQUENCE [LARGE SCALE GENOMIC DNA]</scope>
    <source>
        <strain evidence="1 2">F0435</strain>
    </source>
</reference>
<proteinExistence type="predicted"/>
<gene>
    <name evidence="1" type="ORF">HMPREF9104_02307</name>
</gene>
<dbReference type="Proteomes" id="UP000005025">
    <property type="component" value="Unassembled WGS sequence"/>
</dbReference>
<dbReference type="EMBL" id="AGRJ01000202">
    <property type="protein sequence ID" value="EHO49899.1"/>
    <property type="molecule type" value="Genomic_DNA"/>
</dbReference>
<comment type="caution">
    <text evidence="1">The sequence shown here is derived from an EMBL/GenBank/DDBJ whole genome shotgun (WGS) entry which is preliminary data.</text>
</comment>
<sequence length="136" mass="15159">MVNYLNPVIKFILILILKLLTREALAMGSSGNVFSSGVIGSPGFDVTKWFTNSNRHEFILQSTKSFKARPYHTGDSPVTYYVAMINGDRVMLTKQGVLAPNTHYDLTKSITVKIPVTGKSQTFSYVSDYGWINTTK</sequence>
<organism evidence="1 2">
    <name type="scientific">Lentilactobacillus kisonensis F0435</name>
    <dbReference type="NCBI Taxonomy" id="797516"/>
    <lineage>
        <taxon>Bacteria</taxon>
        <taxon>Bacillati</taxon>
        <taxon>Bacillota</taxon>
        <taxon>Bacilli</taxon>
        <taxon>Lactobacillales</taxon>
        <taxon>Lactobacillaceae</taxon>
        <taxon>Lentilactobacillus</taxon>
    </lineage>
</organism>
<accession>H1LI66</accession>
<evidence type="ECO:0000313" key="2">
    <source>
        <dbReference type="Proteomes" id="UP000005025"/>
    </source>
</evidence>
<dbReference type="HOGENOM" id="CLU_1872813_0_0_9"/>